<protein>
    <recommendedName>
        <fullName evidence="3">DUF2188 domain-containing protein</fullName>
    </recommendedName>
</protein>
<dbReference type="InterPro" id="IPR018691">
    <property type="entry name" value="DUF2188"/>
</dbReference>
<dbReference type="Pfam" id="PF09954">
    <property type="entry name" value="DUF2188"/>
    <property type="match status" value="1"/>
</dbReference>
<evidence type="ECO:0000313" key="2">
    <source>
        <dbReference type="Proteomes" id="UP000033649"/>
    </source>
</evidence>
<dbReference type="OrthoDB" id="7950521at2"/>
<dbReference type="Proteomes" id="UP000033649">
    <property type="component" value="Unassembled WGS sequence"/>
</dbReference>
<evidence type="ECO:0000313" key="1">
    <source>
        <dbReference type="EMBL" id="KKB09335.1"/>
    </source>
</evidence>
<dbReference type="RefSeq" id="WP_046104027.1">
    <property type="nucleotide sequence ID" value="NZ_JZEY01000054.1"/>
</dbReference>
<gene>
    <name evidence="1" type="ORF">VE26_05110</name>
</gene>
<sequence length="69" mass="7941">MSERHLIVYRRDNAWQFTFRGTVTAPFVTREDAIEAAIAEARQLSDPDMEVIVQDADMVQETVWRGGQD</sequence>
<name>A0A0F5FL89_9HYPH</name>
<proteinExistence type="predicted"/>
<comment type="caution">
    <text evidence="1">The sequence shown here is derived from an EMBL/GenBank/DDBJ whole genome shotgun (WGS) entry which is preliminary data.</text>
</comment>
<dbReference type="PATRIC" id="fig|429727.3.peg.1060"/>
<accession>A0A0F5FL89</accession>
<dbReference type="AlphaFoldDB" id="A0A0F5FL89"/>
<keyword evidence="2" id="KW-1185">Reference proteome</keyword>
<organism evidence="1 2">
    <name type="scientific">Devosia chinhatensis</name>
    <dbReference type="NCBI Taxonomy" id="429727"/>
    <lineage>
        <taxon>Bacteria</taxon>
        <taxon>Pseudomonadati</taxon>
        <taxon>Pseudomonadota</taxon>
        <taxon>Alphaproteobacteria</taxon>
        <taxon>Hyphomicrobiales</taxon>
        <taxon>Devosiaceae</taxon>
        <taxon>Devosia</taxon>
    </lineage>
</organism>
<evidence type="ECO:0008006" key="3">
    <source>
        <dbReference type="Google" id="ProtNLM"/>
    </source>
</evidence>
<reference evidence="1 2" key="1">
    <citation type="submission" date="2015-03" db="EMBL/GenBank/DDBJ databases">
        <authorList>
            <person name="Hassan Y."/>
            <person name="Lepp D."/>
            <person name="Li X.-Z."/>
            <person name="Zhou T."/>
        </authorList>
    </citation>
    <scope>NUCLEOTIDE SEQUENCE [LARGE SCALE GENOMIC DNA]</scope>
    <source>
        <strain evidence="1 2">IPL18</strain>
    </source>
</reference>
<dbReference type="STRING" id="429727.VE26_05110"/>
<dbReference type="EMBL" id="JZEY01000054">
    <property type="protein sequence ID" value="KKB09335.1"/>
    <property type="molecule type" value="Genomic_DNA"/>
</dbReference>